<dbReference type="InterPro" id="IPR013656">
    <property type="entry name" value="PAS_4"/>
</dbReference>
<dbReference type="InterPro" id="IPR052016">
    <property type="entry name" value="Bact_Sigma-Reg"/>
</dbReference>
<dbReference type="SMART" id="SM00331">
    <property type="entry name" value="PP2C_SIG"/>
    <property type="match status" value="1"/>
</dbReference>
<dbReference type="InterPro" id="IPR036457">
    <property type="entry name" value="PPM-type-like_dom_sf"/>
</dbReference>
<dbReference type="PANTHER" id="PTHR43156:SF2">
    <property type="entry name" value="STAGE II SPORULATION PROTEIN E"/>
    <property type="match status" value="1"/>
</dbReference>
<dbReference type="InterPro" id="IPR013655">
    <property type="entry name" value="PAS_fold_3"/>
</dbReference>
<dbReference type="PANTHER" id="PTHR43156">
    <property type="entry name" value="STAGE II SPORULATION PROTEIN E-RELATED"/>
    <property type="match status" value="1"/>
</dbReference>
<dbReference type="SMART" id="SM00086">
    <property type="entry name" value="PAC"/>
    <property type="match status" value="1"/>
</dbReference>
<dbReference type="SMART" id="SM00091">
    <property type="entry name" value="PAS"/>
    <property type="match status" value="2"/>
</dbReference>
<dbReference type="InterPro" id="IPR000014">
    <property type="entry name" value="PAS"/>
</dbReference>
<dbReference type="Pfam" id="PF07228">
    <property type="entry name" value="SpoIIE"/>
    <property type="match status" value="1"/>
</dbReference>
<dbReference type="Pfam" id="PF01590">
    <property type="entry name" value="GAF"/>
    <property type="match status" value="1"/>
</dbReference>
<dbReference type="InterPro" id="IPR001932">
    <property type="entry name" value="PPM-type_phosphatase-like_dom"/>
</dbReference>
<dbReference type="Proteomes" id="UP000198318">
    <property type="component" value="Unassembled WGS sequence"/>
</dbReference>
<evidence type="ECO:0000313" key="4">
    <source>
        <dbReference type="Proteomes" id="UP000198318"/>
    </source>
</evidence>
<dbReference type="AlphaFoldDB" id="A0A239L2U0"/>
<reference evidence="3 4" key="1">
    <citation type="submission" date="2017-06" db="EMBL/GenBank/DDBJ databases">
        <authorList>
            <person name="Kim H.J."/>
            <person name="Triplett B.A."/>
        </authorList>
    </citation>
    <scope>NUCLEOTIDE SEQUENCE [LARGE SCALE GENOMIC DNA]</scope>
    <source>
        <strain evidence="3 4">DSM 44715</strain>
    </source>
</reference>
<sequence length="704" mass="76597">MSALLAGYGDSGGRPADGGTMDDAGAERRLGADRYRKLTLEVFDLAPVGVAVTTGPDHRLVYTNTAYRLSFGVRPVGQPIREAFGELLEKHHFDLFDRVYATGEAISVTDTPVTLHFGSGMEKRYFSFSLSRFEDGEPGVLTVAADVTEEVATARRAREMAETRRRLLHRFRSLVQVSAEVVWVAGPHGRPIEPSPGWERVTGQGWEEFRGEGWLRAVHPDDRDATVRSWREALRREQPWRHVYRLRNTGGEYRHFEVNAAPVYEDGAIVEWVGTCTDIEQRWRRERRQELLGRAAVATAEHTELHDMLGALADVLVPALADGCGVHLLPELGERPPSAPVLSRRIATAAREGLPARLPAGEEWFSPDSGFVRAVLARRPVRRSFPPGKPPRDLLPASSVSWLTDAGAHTVMLLPVIVDGTVAAAVTASACGDRPPFDDEDVALIRKMFDHAHDALSSAMLFQRTQRVALALQHGLLAQPPEVPGLGIVARYRASPAAAEVGGDWYDSFVLRDGTTVLVIGDVAGHDLGAAVAMSQLRNMLRGLAVDREGPPGDILRRLNVALDTLTPEGTATCVLARVEKARSGGLQLHYAVAGHPPPLLVTAEGDTRLLEDATNPLLGLLVDDPCVSAVEPLPPRSTLFLYTDGLIEHPHEHLNRGLDRLRRRAAELATAPLPAFCDGILTGLPTTGTDDIAVIAVRVPDAP</sequence>
<dbReference type="InterPro" id="IPR029016">
    <property type="entry name" value="GAF-like_dom_sf"/>
</dbReference>
<keyword evidence="4" id="KW-1185">Reference proteome</keyword>
<feature type="domain" description="PAS" evidence="2">
    <location>
        <begin position="167"/>
        <end position="237"/>
    </location>
</feature>
<dbReference type="NCBIfam" id="TIGR00229">
    <property type="entry name" value="sensory_box"/>
    <property type="match status" value="1"/>
</dbReference>
<protein>
    <submittedName>
        <fullName evidence="3">PAS domain S-box-containing protein</fullName>
    </submittedName>
</protein>
<organism evidence="3 4">
    <name type="scientific">Actinomadura meyerae</name>
    <dbReference type="NCBI Taxonomy" id="240840"/>
    <lineage>
        <taxon>Bacteria</taxon>
        <taxon>Bacillati</taxon>
        <taxon>Actinomycetota</taxon>
        <taxon>Actinomycetes</taxon>
        <taxon>Streptosporangiales</taxon>
        <taxon>Thermomonosporaceae</taxon>
        <taxon>Actinomadura</taxon>
    </lineage>
</organism>
<dbReference type="GO" id="GO:0016791">
    <property type="term" value="F:phosphatase activity"/>
    <property type="evidence" value="ECO:0007669"/>
    <property type="project" value="TreeGrafter"/>
</dbReference>
<evidence type="ECO:0000259" key="2">
    <source>
        <dbReference type="PROSITE" id="PS50112"/>
    </source>
</evidence>
<keyword evidence="1" id="KW-0378">Hydrolase</keyword>
<dbReference type="SUPFAM" id="SSF55781">
    <property type="entry name" value="GAF domain-like"/>
    <property type="match status" value="1"/>
</dbReference>
<dbReference type="Pfam" id="PF08448">
    <property type="entry name" value="PAS_4"/>
    <property type="match status" value="1"/>
</dbReference>
<dbReference type="EMBL" id="FZOR01000020">
    <property type="protein sequence ID" value="SNT24228.1"/>
    <property type="molecule type" value="Genomic_DNA"/>
</dbReference>
<name>A0A239L2U0_9ACTN</name>
<dbReference type="InterPro" id="IPR001610">
    <property type="entry name" value="PAC"/>
</dbReference>
<dbReference type="SUPFAM" id="SSF55785">
    <property type="entry name" value="PYP-like sensor domain (PAS domain)"/>
    <property type="match status" value="2"/>
</dbReference>
<dbReference type="Pfam" id="PF08447">
    <property type="entry name" value="PAS_3"/>
    <property type="match status" value="1"/>
</dbReference>
<evidence type="ECO:0000256" key="1">
    <source>
        <dbReference type="ARBA" id="ARBA00022801"/>
    </source>
</evidence>
<dbReference type="SUPFAM" id="SSF81606">
    <property type="entry name" value="PP2C-like"/>
    <property type="match status" value="1"/>
</dbReference>
<dbReference type="InterPro" id="IPR003018">
    <property type="entry name" value="GAF"/>
</dbReference>
<dbReference type="Gene3D" id="3.60.40.10">
    <property type="entry name" value="PPM-type phosphatase domain"/>
    <property type="match status" value="1"/>
</dbReference>
<dbReference type="Gene3D" id="3.30.450.20">
    <property type="entry name" value="PAS domain"/>
    <property type="match status" value="2"/>
</dbReference>
<dbReference type="PROSITE" id="PS50112">
    <property type="entry name" value="PAS"/>
    <property type="match status" value="1"/>
</dbReference>
<proteinExistence type="predicted"/>
<evidence type="ECO:0000313" key="3">
    <source>
        <dbReference type="EMBL" id="SNT24228.1"/>
    </source>
</evidence>
<dbReference type="FunFam" id="3.30.450.20:FF:000099">
    <property type="entry name" value="Sensory box sensor histidine kinase"/>
    <property type="match status" value="1"/>
</dbReference>
<dbReference type="CDD" id="cd00130">
    <property type="entry name" value="PAS"/>
    <property type="match status" value="1"/>
</dbReference>
<accession>A0A239L2U0</accession>
<dbReference type="Gene3D" id="3.30.450.40">
    <property type="match status" value="1"/>
</dbReference>
<dbReference type="InterPro" id="IPR035965">
    <property type="entry name" value="PAS-like_dom_sf"/>
</dbReference>
<gene>
    <name evidence="3" type="ORF">SAMN05443665_102094</name>
</gene>